<dbReference type="AlphaFoldDB" id="A0A9E6MQB6"/>
<dbReference type="KEGG" id="ebz:J7S26_08210"/>
<evidence type="ECO:0008006" key="5">
    <source>
        <dbReference type="Google" id="ProtNLM"/>
    </source>
</evidence>
<dbReference type="Proteomes" id="UP000636394">
    <property type="component" value="Unassembled WGS sequence"/>
</dbReference>
<gene>
    <name evidence="1" type="ORF">GMI68_07745</name>
    <name evidence="2" type="ORF">J7S26_08210</name>
</gene>
<evidence type="ECO:0000313" key="3">
    <source>
        <dbReference type="Proteomes" id="UP000636394"/>
    </source>
</evidence>
<evidence type="ECO:0000313" key="4">
    <source>
        <dbReference type="Proteomes" id="UP000671910"/>
    </source>
</evidence>
<accession>A0A9E6MQB6</accession>
<keyword evidence="3" id="KW-1185">Reference proteome</keyword>
<evidence type="ECO:0000313" key="2">
    <source>
        <dbReference type="EMBL" id="QTU84311.1"/>
    </source>
</evidence>
<reference evidence="1 3" key="1">
    <citation type="submission" date="2019-11" db="EMBL/GenBank/DDBJ databases">
        <title>Eggerthellaceae novel genus isolated from the rectal contents of marmort.</title>
        <authorList>
            <person name="Zhang G."/>
        </authorList>
    </citation>
    <scope>NUCLEOTIDE SEQUENCE [LARGE SCALE GENOMIC DNA]</scope>
    <source>
        <strain evidence="3">zg-886</strain>
        <strain evidence="1">Zg-886</strain>
    </source>
</reference>
<sequence length="175" mass="18814">MDTRLTRAKRWTPFAVAGASLALAATISVTGAYAYFTTYASALGGHTLQLEAQTTIHEDFANWTKTVVVENLGDGPCYVRVAAFSPESFPLTYAGDGWTDGGDGYWYYDKLLAGHEKTAELHIGIKAPEQDFDQDFSVVVVHESTIVSNADGTGGDWTALDSSVSDAFEKEAASE</sequence>
<evidence type="ECO:0000313" key="1">
    <source>
        <dbReference type="EMBL" id="NHM14653.1"/>
    </source>
</evidence>
<dbReference type="EMBL" id="CP072829">
    <property type="protein sequence ID" value="QTU84311.1"/>
    <property type="molecule type" value="Genomic_DNA"/>
</dbReference>
<organism evidence="2 4">
    <name type="scientific">Xiamenia xianingshaonis</name>
    <dbReference type="NCBI Taxonomy" id="2682776"/>
    <lineage>
        <taxon>Bacteria</taxon>
        <taxon>Bacillati</taxon>
        <taxon>Actinomycetota</taxon>
        <taxon>Coriobacteriia</taxon>
        <taxon>Eggerthellales</taxon>
        <taxon>Eggerthellaceae</taxon>
        <taxon>Xiamenia</taxon>
    </lineage>
</organism>
<proteinExistence type="predicted"/>
<dbReference type="EMBL" id="WPCR01000009">
    <property type="protein sequence ID" value="NHM14653.1"/>
    <property type="molecule type" value="Genomic_DNA"/>
</dbReference>
<name>A0A9E6MQB6_9ACTN</name>
<reference evidence="2" key="2">
    <citation type="submission" date="2021-04" db="EMBL/GenBank/DDBJ databases">
        <title>Novel species in family Eggerthellaceae.</title>
        <authorList>
            <person name="Zhang G."/>
        </authorList>
    </citation>
    <scope>NUCLEOTIDE SEQUENCE</scope>
    <source>
        <strain evidence="2">Zg-886</strain>
    </source>
</reference>
<protein>
    <recommendedName>
        <fullName evidence="5">Alternate signal-mediated exported protein</fullName>
    </recommendedName>
</protein>
<dbReference type="Proteomes" id="UP000671910">
    <property type="component" value="Chromosome"/>
</dbReference>
<dbReference type="RefSeq" id="WP_166339994.1">
    <property type="nucleotide sequence ID" value="NZ_CP072829.1"/>
</dbReference>